<dbReference type="Proteomes" id="UP001620461">
    <property type="component" value="Unassembled WGS sequence"/>
</dbReference>
<organism evidence="1 2">
    <name type="scientific">Dyella jejuensis</name>
    <dbReference type="NCBI Taxonomy" id="1432009"/>
    <lineage>
        <taxon>Bacteria</taxon>
        <taxon>Pseudomonadati</taxon>
        <taxon>Pseudomonadota</taxon>
        <taxon>Gammaproteobacteria</taxon>
        <taxon>Lysobacterales</taxon>
        <taxon>Rhodanobacteraceae</taxon>
        <taxon>Dyella</taxon>
    </lineage>
</organism>
<reference evidence="1 2" key="1">
    <citation type="submission" date="2020-10" db="EMBL/GenBank/DDBJ databases">
        <title>Phylogeny of dyella-like bacteria.</title>
        <authorList>
            <person name="Fu J."/>
        </authorList>
    </citation>
    <scope>NUCLEOTIDE SEQUENCE [LARGE SCALE GENOMIC DNA]</scope>
    <source>
        <strain evidence="1 2">JP1</strain>
    </source>
</reference>
<keyword evidence="2" id="KW-1185">Reference proteome</keyword>
<gene>
    <name evidence="1" type="ORF">ISP15_18115</name>
</gene>
<proteinExistence type="predicted"/>
<protein>
    <submittedName>
        <fullName evidence="1">Uncharacterized protein</fullName>
    </submittedName>
</protein>
<comment type="caution">
    <text evidence="1">The sequence shown here is derived from an EMBL/GenBank/DDBJ whole genome shotgun (WGS) entry which is preliminary data.</text>
</comment>
<name>A0ABW8JMA1_9GAMM</name>
<dbReference type="EMBL" id="JADIKJ010000044">
    <property type="protein sequence ID" value="MFK2902248.1"/>
    <property type="molecule type" value="Genomic_DNA"/>
</dbReference>
<evidence type="ECO:0000313" key="1">
    <source>
        <dbReference type="EMBL" id="MFK2902248.1"/>
    </source>
</evidence>
<evidence type="ECO:0000313" key="2">
    <source>
        <dbReference type="Proteomes" id="UP001620461"/>
    </source>
</evidence>
<sequence length="330" mass="34342">MYDSQTGQIYSYDAAMQMNAEGTNVSDGPDPSQAPTLAPILVTPTADEVNQANSFLANAGTGVGTVDEFGQSPSQPNTFNLWNAVSNIVNSNQSIGTKLLQGWDLANYEVPNADSLAAGQMAAWQNAENPNPELTGLESMNSISTGLYGVMSASGVSDQNAYAVAQLTNATAPLLGGLWVGASLNSQSDGGVPVTTGLDSTSQLTQVQINAQNGAAFQARVANYGSDTLNNFLEEVSIQPFTDADGNLADFRVRLDGIGTDPDTSNFGLLEAKSSETAPLTTNQSEGYPLLGSYGGQVVGKAGNPYYPAGTVIPPTQVQIIRPSNLPEGY</sequence>
<accession>A0ABW8JMA1</accession>